<organism evidence="2">
    <name type="scientific">freshwater metagenome</name>
    <dbReference type="NCBI Taxonomy" id="449393"/>
    <lineage>
        <taxon>unclassified sequences</taxon>
        <taxon>metagenomes</taxon>
        <taxon>ecological metagenomes</taxon>
    </lineage>
</organism>
<accession>A0A6J5ZNY5</accession>
<evidence type="ECO:0000313" key="2">
    <source>
        <dbReference type="EMBL" id="CAB4343238.1"/>
    </source>
</evidence>
<proteinExistence type="predicted"/>
<evidence type="ECO:0000256" key="1">
    <source>
        <dbReference type="SAM" id="MobiDB-lite"/>
    </source>
</evidence>
<dbReference type="AlphaFoldDB" id="A0A6J5ZNY5"/>
<name>A0A6J5ZNY5_9ZZZZ</name>
<dbReference type="EMBL" id="CAESAJ010000159">
    <property type="protein sequence ID" value="CAB4343238.1"/>
    <property type="molecule type" value="Genomic_DNA"/>
</dbReference>
<gene>
    <name evidence="2" type="ORF">UFOPK3770_01158</name>
</gene>
<feature type="region of interest" description="Disordered" evidence="1">
    <location>
        <begin position="15"/>
        <end position="39"/>
    </location>
</feature>
<sequence length="156" mass="17046">MTVFFTICALTRPRTSVRKSSSRSDHRKPPRATGANRRCMPSMRGEKTQISNIGTGSGKSGTMRGLSLNTKTGFSSPLGSRWYAFVRIVARTSATLERIIRSWSRLATALSASSMSETIWVCDSCLSPANAGSNRARKSASNCWTMPTLARNTCCR</sequence>
<protein>
    <submittedName>
        <fullName evidence="2">Unannotated protein</fullName>
    </submittedName>
</protein>
<feature type="compositionally biased region" description="Basic residues" evidence="1">
    <location>
        <begin position="15"/>
        <end position="30"/>
    </location>
</feature>
<reference evidence="2" key="1">
    <citation type="submission" date="2020-05" db="EMBL/GenBank/DDBJ databases">
        <authorList>
            <person name="Chiriac C."/>
            <person name="Salcher M."/>
            <person name="Ghai R."/>
            <person name="Kavagutti S V."/>
        </authorList>
    </citation>
    <scope>NUCLEOTIDE SEQUENCE</scope>
</reference>